<organism evidence="3 4">
    <name type="scientific">Thlaspi arvense</name>
    <name type="common">Field penny-cress</name>
    <dbReference type="NCBI Taxonomy" id="13288"/>
    <lineage>
        <taxon>Eukaryota</taxon>
        <taxon>Viridiplantae</taxon>
        <taxon>Streptophyta</taxon>
        <taxon>Embryophyta</taxon>
        <taxon>Tracheophyta</taxon>
        <taxon>Spermatophyta</taxon>
        <taxon>Magnoliopsida</taxon>
        <taxon>eudicotyledons</taxon>
        <taxon>Gunneridae</taxon>
        <taxon>Pentapetalae</taxon>
        <taxon>rosids</taxon>
        <taxon>malvids</taxon>
        <taxon>Brassicales</taxon>
        <taxon>Brassicaceae</taxon>
        <taxon>Thlaspideae</taxon>
        <taxon>Thlaspi</taxon>
    </lineage>
</organism>
<dbReference type="Proteomes" id="UP000836841">
    <property type="component" value="Chromosome 2"/>
</dbReference>
<reference evidence="3 4" key="1">
    <citation type="submission" date="2022-03" db="EMBL/GenBank/DDBJ databases">
        <authorList>
            <person name="Nunn A."/>
            <person name="Chopra R."/>
            <person name="Nunn A."/>
            <person name="Contreras Garrido A."/>
        </authorList>
    </citation>
    <scope>NUCLEOTIDE SEQUENCE [LARGE SCALE GENOMIC DNA]</scope>
</reference>
<dbReference type="PROSITE" id="PS50181">
    <property type="entry name" value="FBOX"/>
    <property type="match status" value="1"/>
</dbReference>
<dbReference type="AlphaFoldDB" id="A0AAU9RQB8"/>
<gene>
    <name evidence="3" type="ORF">TAV2_LOCUS8080</name>
</gene>
<protein>
    <recommendedName>
        <fullName evidence="2">F-box domain-containing protein</fullName>
    </recommendedName>
</protein>
<keyword evidence="4" id="KW-1185">Reference proteome</keyword>
<accession>A0AAU9RQB8</accession>
<dbReference type="EMBL" id="OU466858">
    <property type="protein sequence ID" value="CAH2047884.1"/>
    <property type="molecule type" value="Genomic_DNA"/>
</dbReference>
<evidence type="ECO:0000256" key="1">
    <source>
        <dbReference type="SAM" id="MobiDB-lite"/>
    </source>
</evidence>
<dbReference type="PANTHER" id="PTHR34049:SF7">
    <property type="entry name" value="F-BOX DOMAIN-CONTAINING PROTEIN"/>
    <property type="match status" value="1"/>
</dbReference>
<dbReference type="PANTHER" id="PTHR34049">
    <property type="entry name" value="F-BOX PROTEIN SKIP27"/>
    <property type="match status" value="1"/>
</dbReference>
<name>A0AAU9RQB8_THLAR</name>
<dbReference type="InterPro" id="IPR045286">
    <property type="entry name" value="FBS1-like"/>
</dbReference>
<evidence type="ECO:0000313" key="3">
    <source>
        <dbReference type="EMBL" id="CAH2047884.1"/>
    </source>
</evidence>
<feature type="non-terminal residue" evidence="3">
    <location>
        <position position="1"/>
    </location>
</feature>
<evidence type="ECO:0000259" key="2">
    <source>
        <dbReference type="PROSITE" id="PS50181"/>
    </source>
</evidence>
<sequence length="253" mass="28766">TISTERTKSSSSCRNSKPNKDKEKSLIFLRFVHFPHTYLETFLSRYRQISNLTVYRFRLVRIFGYLLNLAKMALGKKRIVAQKSNLKHRRDVDDGGLGLELELVQYKRGFGRKRILISSGDEKEDSDFTSSVGKVSSKMLCDKISVAVAQSQELEDLPLDILVRIICGVEHEDLKQLFLVSKTIREASLIAKQSHFAYSTPRKTSVCRFGLDKPFGLTDDETEAPGAPLQKRYRPSQINRKEDDSGVSVALFN</sequence>
<dbReference type="InterPro" id="IPR001810">
    <property type="entry name" value="F-box_dom"/>
</dbReference>
<evidence type="ECO:0000313" key="4">
    <source>
        <dbReference type="Proteomes" id="UP000836841"/>
    </source>
</evidence>
<feature type="region of interest" description="Disordered" evidence="1">
    <location>
        <begin position="220"/>
        <end position="253"/>
    </location>
</feature>
<proteinExistence type="predicted"/>
<feature type="domain" description="F-box" evidence="2">
    <location>
        <begin position="151"/>
        <end position="199"/>
    </location>
</feature>